<evidence type="ECO:0000256" key="7">
    <source>
        <dbReference type="ARBA" id="ARBA00023136"/>
    </source>
</evidence>
<feature type="transmembrane region" description="Helical" evidence="8">
    <location>
        <begin position="186"/>
        <end position="204"/>
    </location>
</feature>
<feature type="transmembrane region" description="Helical" evidence="8">
    <location>
        <begin position="335"/>
        <end position="354"/>
    </location>
</feature>
<feature type="transmembrane region" description="Helical" evidence="8">
    <location>
        <begin position="80"/>
        <end position="100"/>
    </location>
</feature>
<feature type="transmembrane region" description="Helical" evidence="8">
    <location>
        <begin position="40"/>
        <end position="60"/>
    </location>
</feature>
<dbReference type="NCBIfam" id="TIGR00912">
    <property type="entry name" value="2A0309"/>
    <property type="match status" value="1"/>
</dbReference>
<dbReference type="Proteomes" id="UP001589609">
    <property type="component" value="Unassembled WGS sequence"/>
</dbReference>
<keyword evidence="5 8" id="KW-0812">Transmembrane</keyword>
<keyword evidence="7 8" id="KW-0472">Membrane</keyword>
<evidence type="ECO:0000256" key="4">
    <source>
        <dbReference type="ARBA" id="ARBA00022544"/>
    </source>
</evidence>
<dbReference type="RefSeq" id="WP_379947690.1">
    <property type="nucleotide sequence ID" value="NZ_JBHMAF010000010.1"/>
</dbReference>
<reference evidence="9 10" key="1">
    <citation type="submission" date="2024-09" db="EMBL/GenBank/DDBJ databases">
        <authorList>
            <person name="Sun Q."/>
            <person name="Mori K."/>
        </authorList>
    </citation>
    <scope>NUCLEOTIDE SEQUENCE [LARGE SCALE GENOMIC DNA]</scope>
    <source>
        <strain evidence="9 10">JCM 11201</strain>
    </source>
</reference>
<accession>A0ABV5WAG6</accession>
<evidence type="ECO:0000313" key="10">
    <source>
        <dbReference type="Proteomes" id="UP001589609"/>
    </source>
</evidence>
<dbReference type="PANTHER" id="PTHR34975:SF2">
    <property type="entry name" value="SPORE GERMINATION PROTEIN A2"/>
    <property type="match status" value="1"/>
</dbReference>
<evidence type="ECO:0000256" key="8">
    <source>
        <dbReference type="SAM" id="Phobius"/>
    </source>
</evidence>
<dbReference type="Gene3D" id="1.20.1740.10">
    <property type="entry name" value="Amino acid/polyamine transporter I"/>
    <property type="match status" value="1"/>
</dbReference>
<keyword evidence="6 8" id="KW-1133">Transmembrane helix</keyword>
<gene>
    <name evidence="9" type="ORF">ACFFMS_02295</name>
</gene>
<name>A0ABV5WAG6_9BACI</name>
<feature type="transmembrane region" description="Helical" evidence="8">
    <location>
        <begin position="306"/>
        <end position="323"/>
    </location>
</feature>
<evidence type="ECO:0000256" key="1">
    <source>
        <dbReference type="ARBA" id="ARBA00004141"/>
    </source>
</evidence>
<comment type="caution">
    <text evidence="9">The sequence shown here is derived from an EMBL/GenBank/DDBJ whole genome shotgun (WGS) entry which is preliminary data.</text>
</comment>
<comment type="subcellular location">
    <subcellularLocation>
        <location evidence="1">Membrane</location>
        <topology evidence="1">Multi-pass membrane protein</topology>
    </subcellularLocation>
</comment>
<dbReference type="PANTHER" id="PTHR34975">
    <property type="entry name" value="SPORE GERMINATION PROTEIN A2"/>
    <property type="match status" value="1"/>
</dbReference>
<protein>
    <submittedName>
        <fullName evidence="9">Endospore germination permease</fullName>
    </submittedName>
</protein>
<keyword evidence="10" id="KW-1185">Reference proteome</keyword>
<dbReference type="Pfam" id="PF03845">
    <property type="entry name" value="Spore_permease"/>
    <property type="match status" value="1"/>
</dbReference>
<feature type="transmembrane region" description="Helical" evidence="8">
    <location>
        <begin position="120"/>
        <end position="137"/>
    </location>
</feature>
<keyword evidence="4" id="KW-0309">Germination</keyword>
<evidence type="ECO:0000256" key="5">
    <source>
        <dbReference type="ARBA" id="ARBA00022692"/>
    </source>
</evidence>
<dbReference type="InterPro" id="IPR004761">
    <property type="entry name" value="Spore_GerAB"/>
</dbReference>
<feature type="transmembrane region" description="Helical" evidence="8">
    <location>
        <begin position="12"/>
        <end position="34"/>
    </location>
</feature>
<feature type="transmembrane region" description="Helical" evidence="8">
    <location>
        <begin position="216"/>
        <end position="239"/>
    </location>
</feature>
<keyword evidence="3" id="KW-0813">Transport</keyword>
<evidence type="ECO:0000256" key="6">
    <source>
        <dbReference type="ARBA" id="ARBA00022989"/>
    </source>
</evidence>
<organism evidence="9 10">
    <name type="scientific">Ectobacillus funiculus</name>
    <dbReference type="NCBI Taxonomy" id="137993"/>
    <lineage>
        <taxon>Bacteria</taxon>
        <taxon>Bacillati</taxon>
        <taxon>Bacillota</taxon>
        <taxon>Bacilli</taxon>
        <taxon>Bacillales</taxon>
        <taxon>Bacillaceae</taxon>
        <taxon>Ectobacillus</taxon>
    </lineage>
</organism>
<evidence type="ECO:0000313" key="9">
    <source>
        <dbReference type="EMBL" id="MFB9757376.1"/>
    </source>
</evidence>
<dbReference type="EMBL" id="JBHMAF010000010">
    <property type="protein sequence ID" value="MFB9757376.1"/>
    <property type="molecule type" value="Genomic_DNA"/>
</dbReference>
<comment type="similarity">
    <text evidence="2">Belongs to the amino acid-polyamine-organocation (APC) superfamily. Spore germination protein (SGP) (TC 2.A.3.9) family.</text>
</comment>
<proteinExistence type="inferred from homology"/>
<evidence type="ECO:0000256" key="2">
    <source>
        <dbReference type="ARBA" id="ARBA00007998"/>
    </source>
</evidence>
<evidence type="ECO:0000256" key="3">
    <source>
        <dbReference type="ARBA" id="ARBA00022448"/>
    </source>
</evidence>
<sequence length="371" mass="42126">MEKGRISPMQLGILVFMFVISSATLLIPPLVTFYTKQDAWIVSIITMLVALPVVWLYIALGMRYPNLTLIEYTERILGKWFGKAVSSLFIFYFLIITATLLRQLGDMLVTLVLTDTPIQWVELLFFSLVVAAIRLGIEVSSRAAEIFFPWVLAFLLFLFVALLPRIEWKNVQPIFESPLNMMAKGVFIHMGIPFFDLVIFLMIFPYVSDLRKAKKVYFVAMIAGSIIIVMVTLMSTLVLGANLTGRSIYSVFELARSVDVGNFIQRIEVLVGGIWFITMFFKIAVCFYASVLAIVQLFKLKHYKPLTFPLGMLVISLSMVMFSNTVDFRQVARGLWTTSIMPYGLFFPIILLVVDSIKQRRAIKKGNPENG</sequence>
<feature type="transmembrane region" description="Helical" evidence="8">
    <location>
        <begin position="146"/>
        <end position="166"/>
    </location>
</feature>
<feature type="transmembrane region" description="Helical" evidence="8">
    <location>
        <begin position="273"/>
        <end position="294"/>
    </location>
</feature>